<feature type="region of interest" description="Disordered" evidence="1">
    <location>
        <begin position="19"/>
        <end position="73"/>
    </location>
</feature>
<reference evidence="2 3" key="1">
    <citation type="submission" date="2019-06" db="EMBL/GenBank/DDBJ databases">
        <title>Emergence of pandrug resistant Empedobacter falsenii in China.</title>
        <authorList>
            <person name="Dong N."/>
            <person name="Chen S."/>
            <person name="Zhang R."/>
        </authorList>
    </citation>
    <scope>NUCLEOTIDE SEQUENCE [LARGE SCALE GENOMIC DNA]</scope>
    <source>
        <strain evidence="2 3">1681-1</strain>
    </source>
</reference>
<protein>
    <submittedName>
        <fullName evidence="2">Uncharacterized protein</fullName>
    </submittedName>
</protein>
<feature type="compositionally biased region" description="Polar residues" evidence="1">
    <location>
        <begin position="22"/>
        <end position="49"/>
    </location>
</feature>
<sequence length="73" mass="8195">MITLVCFAYIGCVEDENLPLIDSSTDTHSSLMKNSTDSIPTNSTISSKNDPPRDKDPYVKRQDDEENDEVDEN</sequence>
<dbReference type="EMBL" id="CP040908">
    <property type="protein sequence ID" value="QLL57819.1"/>
    <property type="molecule type" value="Genomic_DNA"/>
</dbReference>
<dbReference type="RefSeq" id="WP_180906518.1">
    <property type="nucleotide sequence ID" value="NZ_CP040908.1"/>
</dbReference>
<feature type="compositionally biased region" description="Basic and acidic residues" evidence="1">
    <location>
        <begin position="50"/>
        <end position="63"/>
    </location>
</feature>
<keyword evidence="3" id="KW-1185">Reference proteome</keyword>
<dbReference type="KEGG" id="efal:FH779_06900"/>
<accession>A0A7H9DSW1</accession>
<evidence type="ECO:0000313" key="2">
    <source>
        <dbReference type="EMBL" id="QLL57819.1"/>
    </source>
</evidence>
<evidence type="ECO:0000313" key="3">
    <source>
        <dbReference type="Proteomes" id="UP000510643"/>
    </source>
</evidence>
<evidence type="ECO:0000256" key="1">
    <source>
        <dbReference type="SAM" id="MobiDB-lite"/>
    </source>
</evidence>
<dbReference type="GeneID" id="78401177"/>
<dbReference type="AlphaFoldDB" id="A0A7H9DSW1"/>
<name>A0A7H9DSW1_9FLAO</name>
<proteinExistence type="predicted"/>
<dbReference type="Proteomes" id="UP000510643">
    <property type="component" value="Chromosome"/>
</dbReference>
<gene>
    <name evidence="2" type="ORF">FH779_06900</name>
</gene>
<organism evidence="2 3">
    <name type="scientific">Empedobacter falsenii</name>
    <dbReference type="NCBI Taxonomy" id="343874"/>
    <lineage>
        <taxon>Bacteria</taxon>
        <taxon>Pseudomonadati</taxon>
        <taxon>Bacteroidota</taxon>
        <taxon>Flavobacteriia</taxon>
        <taxon>Flavobacteriales</taxon>
        <taxon>Weeksellaceae</taxon>
        <taxon>Empedobacter</taxon>
    </lineage>
</organism>
<feature type="compositionally biased region" description="Acidic residues" evidence="1">
    <location>
        <begin position="64"/>
        <end position="73"/>
    </location>
</feature>